<accession>A0A3D8QK75</accession>
<feature type="region of interest" description="Disordered" evidence="1">
    <location>
        <begin position="1"/>
        <end position="29"/>
    </location>
</feature>
<proteinExistence type="predicted"/>
<organism evidence="2 3">
    <name type="scientific">Aspergillus mulundensis</name>
    <dbReference type="NCBI Taxonomy" id="1810919"/>
    <lineage>
        <taxon>Eukaryota</taxon>
        <taxon>Fungi</taxon>
        <taxon>Dikarya</taxon>
        <taxon>Ascomycota</taxon>
        <taxon>Pezizomycotina</taxon>
        <taxon>Eurotiomycetes</taxon>
        <taxon>Eurotiomycetidae</taxon>
        <taxon>Eurotiales</taxon>
        <taxon>Aspergillaceae</taxon>
        <taxon>Aspergillus</taxon>
        <taxon>Aspergillus subgen. Nidulantes</taxon>
    </lineage>
</organism>
<dbReference type="OrthoDB" id="5101662at2759"/>
<sequence length="238" mass="27341">MRFLTRTPEQVRAESDPATYLSPIDADNSHTLQDPTYQLIQEVHSVSEIVPDKLEPHEHKPDPTTVQTPRAVANLTEATRRGIRASSTAQYTDEATRRFKIDLVQHKQALDGSSIDRVREEFRAYLRGLRLLDDRPDGRITIRGASARNHVCLVMDRVVIRMLADLDFGDVRDGYARLRGYTIRVVDAWWQRSLMDISHYEGVDFIPVYSLAYYYEELLGCASSGAMEDLWPFMKRIP</sequence>
<evidence type="ECO:0000313" key="2">
    <source>
        <dbReference type="EMBL" id="RDW61834.1"/>
    </source>
</evidence>
<keyword evidence="3" id="KW-1185">Reference proteome</keyword>
<dbReference type="Proteomes" id="UP000256690">
    <property type="component" value="Unassembled WGS sequence"/>
</dbReference>
<comment type="caution">
    <text evidence="2">The sequence shown here is derived from an EMBL/GenBank/DDBJ whole genome shotgun (WGS) entry which is preliminary data.</text>
</comment>
<protein>
    <submittedName>
        <fullName evidence="2">Uncharacterized protein</fullName>
    </submittedName>
</protein>
<dbReference type="EMBL" id="PVWQ01000016">
    <property type="protein sequence ID" value="RDW61834.1"/>
    <property type="molecule type" value="Genomic_DNA"/>
</dbReference>
<name>A0A3D8QK75_9EURO</name>
<dbReference type="GeneID" id="38120876"/>
<evidence type="ECO:0000313" key="3">
    <source>
        <dbReference type="Proteomes" id="UP000256690"/>
    </source>
</evidence>
<gene>
    <name evidence="2" type="ORF">DSM5745_10506</name>
</gene>
<dbReference type="RefSeq" id="XP_026598965.1">
    <property type="nucleotide sequence ID" value="XM_026752522.1"/>
</dbReference>
<dbReference type="AlphaFoldDB" id="A0A3D8QK75"/>
<evidence type="ECO:0000256" key="1">
    <source>
        <dbReference type="SAM" id="MobiDB-lite"/>
    </source>
</evidence>
<reference evidence="2 3" key="1">
    <citation type="journal article" date="2018" name="IMA Fungus">
        <title>IMA Genome-F 9: Draft genome sequence of Annulohypoxylon stygium, Aspergillus mulundensis, Berkeleyomyces basicola (syn. Thielaviopsis basicola), Ceratocystis smalleyi, two Cercospora beticola strains, Coleophoma cylindrospora, Fusarium fracticaudum, Phialophora cf. hyalina, and Morchella septimelata.</title>
        <authorList>
            <person name="Wingfield B.D."/>
            <person name="Bills G.F."/>
            <person name="Dong Y."/>
            <person name="Huang W."/>
            <person name="Nel W.J."/>
            <person name="Swalarsk-Parry B.S."/>
            <person name="Vaghefi N."/>
            <person name="Wilken P.M."/>
            <person name="An Z."/>
            <person name="de Beer Z.W."/>
            <person name="De Vos L."/>
            <person name="Chen L."/>
            <person name="Duong T.A."/>
            <person name="Gao Y."/>
            <person name="Hammerbacher A."/>
            <person name="Kikkert J.R."/>
            <person name="Li Y."/>
            <person name="Li H."/>
            <person name="Li K."/>
            <person name="Li Q."/>
            <person name="Liu X."/>
            <person name="Ma X."/>
            <person name="Naidoo K."/>
            <person name="Pethybridge S.J."/>
            <person name="Sun J."/>
            <person name="Steenkamp E.T."/>
            <person name="van der Nest M.A."/>
            <person name="van Wyk S."/>
            <person name="Wingfield M.J."/>
            <person name="Xiong C."/>
            <person name="Yue Q."/>
            <person name="Zhang X."/>
        </authorList>
    </citation>
    <scope>NUCLEOTIDE SEQUENCE [LARGE SCALE GENOMIC DNA]</scope>
    <source>
        <strain evidence="2 3">DSM 5745</strain>
    </source>
</reference>